<accession>U2KVT4</accession>
<dbReference type="STRING" id="1125725.HMPREF1325_2272"/>
<dbReference type="AlphaFoldDB" id="U2KVT4"/>
<comment type="caution">
    <text evidence="1">The sequence shown here is derived from an EMBL/GenBank/DDBJ whole genome shotgun (WGS) entry which is preliminary data.</text>
</comment>
<protein>
    <submittedName>
        <fullName evidence="1">Uncharacterized protein</fullName>
    </submittedName>
</protein>
<dbReference type="Proteomes" id="UP000016412">
    <property type="component" value="Unassembled WGS sequence"/>
</dbReference>
<proteinExistence type="predicted"/>
<dbReference type="Proteomes" id="UP000016646">
    <property type="component" value="Unassembled WGS sequence"/>
</dbReference>
<dbReference type="EMBL" id="AUZJ01000009">
    <property type="protein sequence ID" value="ERF61549.1"/>
    <property type="molecule type" value="Genomic_DNA"/>
</dbReference>
<gene>
    <name evidence="2" type="ORF">HMPREF0860_0024</name>
    <name evidence="1" type="ORF">HMPREF1325_2272</name>
</gene>
<dbReference type="InterPro" id="IPR027417">
    <property type="entry name" value="P-loop_NTPase"/>
</dbReference>
<evidence type="ECO:0000313" key="4">
    <source>
        <dbReference type="Proteomes" id="UP000016646"/>
    </source>
</evidence>
<dbReference type="eggNOG" id="COG1132">
    <property type="taxonomic scope" value="Bacteria"/>
</dbReference>
<sequence>MIRDSIAYGNLEASDAQIIAAARLANADTFIRRLEKGYDTVISGDGFENESTICFANKQMRTQTMS</sequence>
<reference evidence="3 4" key="1">
    <citation type="submission" date="2013-08" db="EMBL/GenBank/DDBJ databases">
        <authorList>
            <person name="Durkin A.S."/>
            <person name="Haft D.R."/>
            <person name="McCorrison J."/>
            <person name="Torralba M."/>
            <person name="Gillis M."/>
            <person name="Haft D.H."/>
            <person name="Methe B."/>
            <person name="Sutton G."/>
            <person name="Nelson K.E."/>
        </authorList>
    </citation>
    <scope>NUCLEOTIDE SEQUENCE [LARGE SCALE GENOMIC DNA]</scope>
    <source>
        <strain evidence="2 4">ATCC 35536</strain>
        <strain evidence="1 3">VPI DR56BR1116</strain>
    </source>
</reference>
<keyword evidence="4" id="KW-1185">Reference proteome</keyword>
<dbReference type="Gene3D" id="3.40.50.300">
    <property type="entry name" value="P-loop containing nucleotide triphosphate hydrolases"/>
    <property type="match status" value="1"/>
</dbReference>
<name>U2KVT4_TRESO</name>
<evidence type="ECO:0000313" key="3">
    <source>
        <dbReference type="Proteomes" id="UP000016412"/>
    </source>
</evidence>
<dbReference type="EMBL" id="AVQI01000050">
    <property type="protein sequence ID" value="ERK02547.1"/>
    <property type="molecule type" value="Genomic_DNA"/>
</dbReference>
<evidence type="ECO:0000313" key="1">
    <source>
        <dbReference type="EMBL" id="ERF61549.1"/>
    </source>
</evidence>
<evidence type="ECO:0000313" key="2">
    <source>
        <dbReference type="EMBL" id="ERK02547.1"/>
    </source>
</evidence>
<organism evidence="1 3">
    <name type="scientific">Treponema socranskii subsp. socranskii VPI DR56BR1116 = ATCC 35536</name>
    <dbReference type="NCBI Taxonomy" id="1125725"/>
    <lineage>
        <taxon>Bacteria</taxon>
        <taxon>Pseudomonadati</taxon>
        <taxon>Spirochaetota</taxon>
        <taxon>Spirochaetia</taxon>
        <taxon>Spirochaetales</taxon>
        <taxon>Treponemataceae</taxon>
        <taxon>Treponema</taxon>
    </lineage>
</organism>
<dbReference type="SUPFAM" id="SSF52540">
    <property type="entry name" value="P-loop containing nucleoside triphosphate hydrolases"/>
    <property type="match status" value="1"/>
</dbReference>
<dbReference type="PATRIC" id="fig|1125725.3.peg.337"/>